<dbReference type="OrthoDB" id="1898560at2759"/>
<evidence type="ECO:0000256" key="1">
    <source>
        <dbReference type="ARBA" id="ARBA00008509"/>
    </source>
</evidence>
<dbReference type="AlphaFoldDB" id="A0A0J9X8M5"/>
<dbReference type="InterPro" id="IPR044563">
    <property type="entry name" value="Sgt1-like"/>
</dbReference>
<evidence type="ECO:0000256" key="2">
    <source>
        <dbReference type="SAM" id="MobiDB-lite"/>
    </source>
</evidence>
<dbReference type="InterPro" id="IPR008978">
    <property type="entry name" value="HSP20-like_chaperone"/>
</dbReference>
<dbReference type="EMBL" id="CCBN010000005">
    <property type="protein sequence ID" value="CDO53516.1"/>
    <property type="molecule type" value="Genomic_DNA"/>
</dbReference>
<evidence type="ECO:0000259" key="4">
    <source>
        <dbReference type="PROSITE" id="PS51203"/>
    </source>
</evidence>
<organism evidence="5 6">
    <name type="scientific">Geotrichum candidum</name>
    <name type="common">Oospora lactis</name>
    <name type="synonym">Dipodascus geotrichum</name>
    <dbReference type="NCBI Taxonomy" id="1173061"/>
    <lineage>
        <taxon>Eukaryota</taxon>
        <taxon>Fungi</taxon>
        <taxon>Dikarya</taxon>
        <taxon>Ascomycota</taxon>
        <taxon>Saccharomycotina</taxon>
        <taxon>Dipodascomycetes</taxon>
        <taxon>Dipodascales</taxon>
        <taxon>Dipodascaceae</taxon>
        <taxon>Geotrichum</taxon>
    </lineage>
</organism>
<feature type="compositionally biased region" description="Low complexity" evidence="2">
    <location>
        <begin position="158"/>
        <end position="175"/>
    </location>
</feature>
<evidence type="ECO:0000313" key="6">
    <source>
        <dbReference type="Proteomes" id="UP000242525"/>
    </source>
</evidence>
<keyword evidence="6" id="KW-1185">Reference proteome</keyword>
<dbReference type="Proteomes" id="UP000242525">
    <property type="component" value="Unassembled WGS sequence"/>
</dbReference>
<feature type="domain" description="CS" evidence="4">
    <location>
        <begin position="209"/>
        <end position="299"/>
    </location>
</feature>
<dbReference type="Pfam" id="PF04969">
    <property type="entry name" value="CS"/>
    <property type="match status" value="1"/>
</dbReference>
<name>A0A0J9X8M5_GEOCN</name>
<evidence type="ECO:0000259" key="3">
    <source>
        <dbReference type="PROSITE" id="PS51048"/>
    </source>
</evidence>
<comment type="caution">
    <text evidence="5">The sequence shown here is derived from an EMBL/GenBank/DDBJ whole genome shotgun (WGS) entry which is preliminary data.</text>
</comment>
<dbReference type="Gene3D" id="2.60.40.790">
    <property type="match status" value="1"/>
</dbReference>
<gene>
    <name evidence="5" type="ORF">BN980_GECA05s02859g</name>
</gene>
<feature type="region of interest" description="Disordered" evidence="2">
    <location>
        <begin position="158"/>
        <end position="177"/>
    </location>
</feature>
<dbReference type="SUPFAM" id="SSF48452">
    <property type="entry name" value="TPR-like"/>
    <property type="match status" value="1"/>
</dbReference>
<proteinExistence type="inferred from homology"/>
<dbReference type="SUPFAM" id="SSF49764">
    <property type="entry name" value="HSP20-like chaperones"/>
    <property type="match status" value="1"/>
</dbReference>
<accession>A0A0J9X8M5</accession>
<dbReference type="InterPro" id="IPR007052">
    <property type="entry name" value="CS_dom"/>
</dbReference>
<comment type="similarity">
    <text evidence="1">Belongs to the SGT1 family.</text>
</comment>
<dbReference type="PROSITE" id="PS51048">
    <property type="entry name" value="SGS"/>
    <property type="match status" value="1"/>
</dbReference>
<feature type="domain" description="SGS" evidence="3">
    <location>
        <begin position="322"/>
        <end position="411"/>
    </location>
</feature>
<protein>
    <submittedName>
        <fullName evidence="5">Similar to Saccharomyces cerevisiae YOR057W SGT1 Cochaperone protein</fullName>
    </submittedName>
</protein>
<sequence>MSYIDKIIEKVNGLLDSKEYGKAIDLANETLESHPTTFKLRLLLAIAYQRNGQYAKSFNASEIVIVDANKAGNKADVAQGQLRRAISLFFMNRFHEAAYSLDLAIKYAEGESKFTNTANVWKHKINQKLENKPFDVNFITISEIPGIQPSKSLSIPKAGPTIAATPAPATPATPASEDIKNTVPAVEKTAAVSSSESSSAPQPAPAPVTDKIKFDWYQNSNGVNISLFVKNAPKDKVSIDFTQSSISVSFPLPSGSDFSYEFSPLAGLIDPKASTFRVFGTKIEFNLAKADATKWPSLLGEGASNLKDDRTANLVTAEKAQQFLNSSAGVKKWDSILRDEVAELEKEENDSDPNAFFKTIFANADPDTQRAMMKSYTESNGTALSTSWEDASKRKFETVPPDGLEAKTWDK</sequence>
<dbReference type="Pfam" id="PF05002">
    <property type="entry name" value="SGS"/>
    <property type="match status" value="1"/>
</dbReference>
<evidence type="ECO:0000313" key="5">
    <source>
        <dbReference type="EMBL" id="CDO53516.1"/>
    </source>
</evidence>
<dbReference type="CDD" id="cd06466">
    <property type="entry name" value="p23_CS_SGT1_like"/>
    <property type="match status" value="1"/>
</dbReference>
<dbReference type="PROSITE" id="PS51203">
    <property type="entry name" value="CS"/>
    <property type="match status" value="1"/>
</dbReference>
<dbReference type="Gene3D" id="1.25.40.10">
    <property type="entry name" value="Tetratricopeptide repeat domain"/>
    <property type="match status" value="1"/>
</dbReference>
<dbReference type="STRING" id="1173061.A0A0J9X8M5"/>
<dbReference type="PANTHER" id="PTHR45862">
    <property type="entry name" value="PROTEIN SGT1 HOMOLOG"/>
    <property type="match status" value="1"/>
</dbReference>
<dbReference type="InterPro" id="IPR007699">
    <property type="entry name" value="SGS_dom"/>
</dbReference>
<dbReference type="GO" id="GO:0051087">
    <property type="term" value="F:protein-folding chaperone binding"/>
    <property type="evidence" value="ECO:0007669"/>
    <property type="project" value="InterPro"/>
</dbReference>
<reference evidence="5" key="1">
    <citation type="submission" date="2014-03" db="EMBL/GenBank/DDBJ databases">
        <authorList>
            <person name="Casaregola S."/>
        </authorList>
    </citation>
    <scope>NUCLEOTIDE SEQUENCE [LARGE SCALE GENOMIC DNA]</scope>
    <source>
        <strain evidence="5">CLIB 918</strain>
    </source>
</reference>
<dbReference type="InterPro" id="IPR011990">
    <property type="entry name" value="TPR-like_helical_dom_sf"/>
</dbReference>